<protein>
    <submittedName>
        <fullName evidence="1">Uncharacterized protein</fullName>
    </submittedName>
</protein>
<reference evidence="1" key="2">
    <citation type="journal article" date="2015" name="Fish Shellfish Immunol.">
        <title>Early steps in the European eel (Anguilla anguilla)-Vibrio vulnificus interaction in the gills: Role of the RtxA13 toxin.</title>
        <authorList>
            <person name="Callol A."/>
            <person name="Pajuelo D."/>
            <person name="Ebbesson L."/>
            <person name="Teles M."/>
            <person name="MacKenzie S."/>
            <person name="Amaro C."/>
        </authorList>
    </citation>
    <scope>NUCLEOTIDE SEQUENCE</scope>
</reference>
<reference evidence="1" key="1">
    <citation type="submission" date="2014-11" db="EMBL/GenBank/DDBJ databases">
        <authorList>
            <person name="Amaro Gonzalez C."/>
        </authorList>
    </citation>
    <scope>NUCLEOTIDE SEQUENCE</scope>
</reference>
<proteinExistence type="predicted"/>
<organism evidence="1">
    <name type="scientific">Anguilla anguilla</name>
    <name type="common">European freshwater eel</name>
    <name type="synonym">Muraena anguilla</name>
    <dbReference type="NCBI Taxonomy" id="7936"/>
    <lineage>
        <taxon>Eukaryota</taxon>
        <taxon>Metazoa</taxon>
        <taxon>Chordata</taxon>
        <taxon>Craniata</taxon>
        <taxon>Vertebrata</taxon>
        <taxon>Euteleostomi</taxon>
        <taxon>Actinopterygii</taxon>
        <taxon>Neopterygii</taxon>
        <taxon>Teleostei</taxon>
        <taxon>Anguilliformes</taxon>
        <taxon>Anguillidae</taxon>
        <taxon>Anguilla</taxon>
    </lineage>
</organism>
<accession>A0A0E9V742</accession>
<dbReference type="EMBL" id="GBXM01035509">
    <property type="protein sequence ID" value="JAH73068.1"/>
    <property type="molecule type" value="Transcribed_RNA"/>
</dbReference>
<sequence>MAALSQEERETTILPSCTACLLHFHMTHFVP</sequence>
<dbReference type="AlphaFoldDB" id="A0A0E9V742"/>
<name>A0A0E9V742_ANGAN</name>
<evidence type="ECO:0000313" key="1">
    <source>
        <dbReference type="EMBL" id="JAH73068.1"/>
    </source>
</evidence>